<dbReference type="GO" id="GO:0005737">
    <property type="term" value="C:cytoplasm"/>
    <property type="evidence" value="ECO:0007669"/>
    <property type="project" value="TreeGrafter"/>
</dbReference>
<dbReference type="InterPro" id="IPR003746">
    <property type="entry name" value="DUF167"/>
</dbReference>
<dbReference type="EMBL" id="DRTV01000067">
    <property type="protein sequence ID" value="HHF57947.1"/>
    <property type="molecule type" value="Genomic_DNA"/>
</dbReference>
<reference evidence="3" key="1">
    <citation type="journal article" date="2020" name="mSystems">
        <title>Genome- and Community-Level Interaction Insights into Carbon Utilization and Element Cycling Functions of Hydrothermarchaeota in Hydrothermal Sediment.</title>
        <authorList>
            <person name="Zhou Z."/>
            <person name="Liu Y."/>
            <person name="Xu W."/>
            <person name="Pan J."/>
            <person name="Luo Z.H."/>
            <person name="Li M."/>
        </authorList>
    </citation>
    <scope>NUCLEOTIDE SEQUENCE [LARGE SCALE GENOMIC DNA]</scope>
    <source>
        <strain evidence="3">HyVt-94</strain>
    </source>
</reference>
<dbReference type="InterPro" id="IPR036591">
    <property type="entry name" value="YggU-like_sf"/>
</dbReference>
<gene>
    <name evidence="3" type="ORF">ENL41_00810</name>
</gene>
<dbReference type="HAMAP" id="MF_00634">
    <property type="entry name" value="UPF0235"/>
    <property type="match status" value="1"/>
</dbReference>
<sequence>MSVKLRIKVLPGKKQNKIEISGEEIKISIKEPAREGMANKAVIELISKKLKVPKSSVSILHGLKSRNKVIHIEGIDGKDEILRRLME</sequence>
<evidence type="ECO:0000313" key="3">
    <source>
        <dbReference type="EMBL" id="HHF57947.1"/>
    </source>
</evidence>
<dbReference type="PANTHER" id="PTHR13420:SF7">
    <property type="entry name" value="UPF0235 PROTEIN C15ORF40"/>
    <property type="match status" value="1"/>
</dbReference>
<dbReference type="Pfam" id="PF02594">
    <property type="entry name" value="DUF167"/>
    <property type="match status" value="1"/>
</dbReference>
<dbReference type="NCBIfam" id="TIGR00251">
    <property type="entry name" value="DUF167 family protein"/>
    <property type="match status" value="1"/>
</dbReference>
<dbReference type="AlphaFoldDB" id="A0A7C5I4A0"/>
<proteinExistence type="inferred from homology"/>
<dbReference type="Gene3D" id="3.30.1200.10">
    <property type="entry name" value="YggU-like"/>
    <property type="match status" value="1"/>
</dbReference>
<dbReference type="SMART" id="SM01152">
    <property type="entry name" value="DUF167"/>
    <property type="match status" value="1"/>
</dbReference>
<organism evidence="3">
    <name type="scientific">candidate division WOR-3 bacterium</name>
    <dbReference type="NCBI Taxonomy" id="2052148"/>
    <lineage>
        <taxon>Bacteria</taxon>
        <taxon>Bacteria division WOR-3</taxon>
    </lineage>
</organism>
<comment type="caution">
    <text evidence="3">The sequence shown here is derived from an EMBL/GenBank/DDBJ whole genome shotgun (WGS) entry which is preliminary data.</text>
</comment>
<dbReference type="SUPFAM" id="SSF69786">
    <property type="entry name" value="YggU-like"/>
    <property type="match status" value="1"/>
</dbReference>
<evidence type="ECO:0000256" key="1">
    <source>
        <dbReference type="ARBA" id="ARBA00010364"/>
    </source>
</evidence>
<accession>A0A7C5I4A0</accession>
<protein>
    <recommendedName>
        <fullName evidence="2">UPF0235 protein ENL41_00810</fullName>
    </recommendedName>
</protein>
<evidence type="ECO:0000256" key="2">
    <source>
        <dbReference type="HAMAP-Rule" id="MF_00634"/>
    </source>
</evidence>
<dbReference type="PANTHER" id="PTHR13420">
    <property type="entry name" value="UPF0235 PROTEIN C15ORF40"/>
    <property type="match status" value="1"/>
</dbReference>
<dbReference type="Proteomes" id="UP000886014">
    <property type="component" value="Unassembled WGS sequence"/>
</dbReference>
<name>A0A7C5I4A0_UNCW3</name>
<comment type="similarity">
    <text evidence="1 2">Belongs to the UPF0235 family.</text>
</comment>